<proteinExistence type="predicted"/>
<evidence type="ECO:0000313" key="2">
    <source>
        <dbReference type="Proteomes" id="UP001203036"/>
    </source>
</evidence>
<comment type="caution">
    <text evidence="1">The sequence shown here is derived from an EMBL/GenBank/DDBJ whole genome shotgun (WGS) entry which is preliminary data.</text>
</comment>
<accession>A0ACC5ZUV1</accession>
<keyword evidence="2" id="KW-1185">Reference proteome</keyword>
<reference evidence="1" key="1">
    <citation type="submission" date="2022-06" db="EMBL/GenBank/DDBJ databases">
        <title>Lutimaribacter sp. EGI FJ00013, a novel bacterium isolated from a salt lake sediment enrichment.</title>
        <authorList>
            <person name="Gao L."/>
            <person name="Fang B.-Z."/>
            <person name="Li W.-J."/>
        </authorList>
    </citation>
    <scope>NUCLEOTIDE SEQUENCE</scope>
    <source>
        <strain evidence="1">EGI FJ00013</strain>
    </source>
</reference>
<protein>
    <submittedName>
        <fullName evidence="1">SpoIIE family protein phosphatase</fullName>
    </submittedName>
</protein>
<evidence type="ECO:0000313" key="1">
    <source>
        <dbReference type="EMBL" id="MCM2561955.1"/>
    </source>
</evidence>
<organism evidence="1 2">
    <name type="scientific">Lutimaribacter degradans</name>
    <dbReference type="NCBI Taxonomy" id="2945989"/>
    <lineage>
        <taxon>Bacteria</taxon>
        <taxon>Pseudomonadati</taxon>
        <taxon>Pseudomonadota</taxon>
        <taxon>Alphaproteobacteria</taxon>
        <taxon>Rhodobacterales</taxon>
        <taxon>Roseobacteraceae</taxon>
        <taxon>Lutimaribacter</taxon>
    </lineage>
</organism>
<gene>
    <name evidence="1" type="ORF">M8744_07350</name>
</gene>
<dbReference type="Proteomes" id="UP001203036">
    <property type="component" value="Unassembled WGS sequence"/>
</dbReference>
<dbReference type="EMBL" id="JAMQGO010000003">
    <property type="protein sequence ID" value="MCM2561955.1"/>
    <property type="molecule type" value="Genomic_DNA"/>
</dbReference>
<sequence length="427" mass="47097">MQVSPLRRITDNPCDAGALSVLVVDDSRVQRRILVASLRRWGFVVNEADSGQAALKQCRSRPPDLVLSDWMMPGMDGLEFCRHFRALPRDGYGYFILLTSKTEKDAVAQGLDCGADDFLTKPVNTSELRARINAGQRVLRMERELKGKSKRLAGALEEIQGLYNAVDRDLLQARKIQESLVPDRFCSFGKTQVSMLLKPCGHVGGDLVGLFCPGENRLGVYSIDVSGHGITSALMTARLASYLSGRFLDQNIALMRRLERFHVMRPPGEVARILNDRLLSDTGVEEYLTMAYANVDLRSGHVEMVQAGHPHPVVQRANGRVEFLGKGGLPIGLLPGAEYSSFNIRLQAGDRLLLYSDGFTESESATGDMLGEEGLVTLLKAQTARKGPEMLDDMHWQLTQHEGGRQADDVSAVLLEYGGPENEDRAL</sequence>
<name>A0ACC5ZUV1_9RHOB</name>